<feature type="domain" description="Calcineurin-like phosphoesterase" evidence="6">
    <location>
        <begin position="1"/>
        <end position="139"/>
    </location>
</feature>
<dbReference type="VEuPathDB" id="FungiDB:MSYG_2437"/>
<evidence type="ECO:0000256" key="3">
    <source>
        <dbReference type="ARBA" id="ARBA00022448"/>
    </source>
</evidence>
<dbReference type="Pfam" id="PF12850">
    <property type="entry name" value="Metallophos_2"/>
    <property type="match status" value="1"/>
</dbReference>
<comment type="similarity">
    <text evidence="1 5">Belongs to the VPS29 family.</text>
</comment>
<protein>
    <recommendedName>
        <fullName evidence="2 5">Vacuolar protein sorting-associated protein 29</fullName>
    </recommendedName>
</protein>
<dbReference type="CDD" id="cd07394">
    <property type="entry name" value="MPP_Vps29"/>
    <property type="match status" value="1"/>
</dbReference>
<dbReference type="NCBIfam" id="TIGR00040">
    <property type="entry name" value="yfcE"/>
    <property type="match status" value="1"/>
</dbReference>
<dbReference type="GO" id="GO:0030904">
    <property type="term" value="C:retromer complex"/>
    <property type="evidence" value="ECO:0007669"/>
    <property type="project" value="InterPro"/>
</dbReference>
<keyword evidence="8" id="KW-1185">Reference proteome</keyword>
<reference evidence="8" key="1">
    <citation type="journal article" date="2017" name="Nucleic Acids Res.">
        <title>Proteogenomics produces comprehensive and highly accurate protein-coding gene annotation in a complete genome assembly of Malassezia sympodialis.</title>
        <authorList>
            <person name="Zhu Y."/>
            <person name="Engstroem P.G."/>
            <person name="Tellgren-Roth C."/>
            <person name="Baudo C.D."/>
            <person name="Kennell J.C."/>
            <person name="Sun S."/>
            <person name="Billmyre R.B."/>
            <person name="Schroeder M.S."/>
            <person name="Andersson A."/>
            <person name="Holm T."/>
            <person name="Sigurgeirsson B."/>
            <person name="Wu G."/>
            <person name="Sankaranarayanan S.R."/>
            <person name="Siddharthan R."/>
            <person name="Sanyal K."/>
            <person name="Lundeberg J."/>
            <person name="Nystedt B."/>
            <person name="Boekhout T."/>
            <person name="Dawson T.L. Jr."/>
            <person name="Heitman J."/>
            <person name="Scheynius A."/>
            <person name="Lehtioe J."/>
        </authorList>
    </citation>
    <scope>NUCLEOTIDE SEQUENCE [LARGE SCALE GENOMIC DNA]</scope>
    <source>
        <strain evidence="8">ATCC 42132</strain>
    </source>
</reference>
<evidence type="ECO:0000259" key="6">
    <source>
        <dbReference type="Pfam" id="PF12850"/>
    </source>
</evidence>
<dbReference type="InterPro" id="IPR000979">
    <property type="entry name" value="Phosphodiesterase_MJ0936/Vps29"/>
</dbReference>
<evidence type="ECO:0000313" key="8">
    <source>
        <dbReference type="Proteomes" id="UP000186303"/>
    </source>
</evidence>
<evidence type="ECO:0000256" key="5">
    <source>
        <dbReference type="RuleBase" id="RU362040"/>
    </source>
</evidence>
<keyword evidence="3" id="KW-0813">Transport</keyword>
<gene>
    <name evidence="7" type="ORF">MSYG_2437</name>
</gene>
<evidence type="ECO:0000313" key="7">
    <source>
        <dbReference type="EMBL" id="SHO78095.1"/>
    </source>
</evidence>
<sequence>MLVLVIGDLHIPYRVNDLPSKFRKLLVPGKIHQVVCTGNICDKPTYEYLKSLANEIHIVGGDYDEIQHLPSSLVLQYPPLRIGVIHGHQIVPSGDKISLSLLADSMNVDILISGFTHQLEAYRQEGRFYLNPGSATGAWSLDMPFPVSQGNLSGQQYDEKSASRKVETQSSLEFSPAKVENNKGDIPLNNAKNTAMRSTPSFALLDIQGSAVVIYIYQLIDEDVKVEKIEYRKNPNSDATSA</sequence>
<dbReference type="PANTHER" id="PTHR11124">
    <property type="entry name" value="VACUOLAR SORTING PROTEIN VPS29"/>
    <property type="match status" value="1"/>
</dbReference>
<dbReference type="InterPro" id="IPR028661">
    <property type="entry name" value="Vps29"/>
</dbReference>
<dbReference type="InterPro" id="IPR029052">
    <property type="entry name" value="Metallo-depent_PP-like"/>
</dbReference>
<dbReference type="OrthoDB" id="10258130at2759"/>
<dbReference type="GO" id="GO:0015031">
    <property type="term" value="P:protein transport"/>
    <property type="evidence" value="ECO:0007669"/>
    <property type="project" value="UniProtKB-KW"/>
</dbReference>
<keyword evidence="4" id="KW-0653">Protein transport</keyword>
<dbReference type="Proteomes" id="UP000186303">
    <property type="component" value="Chromosome 3"/>
</dbReference>
<organism evidence="7 8">
    <name type="scientific">Malassezia sympodialis (strain ATCC 42132)</name>
    <name type="common">Atopic eczema-associated yeast</name>
    <dbReference type="NCBI Taxonomy" id="1230383"/>
    <lineage>
        <taxon>Eukaryota</taxon>
        <taxon>Fungi</taxon>
        <taxon>Dikarya</taxon>
        <taxon>Basidiomycota</taxon>
        <taxon>Ustilaginomycotina</taxon>
        <taxon>Malasseziomycetes</taxon>
        <taxon>Malasseziales</taxon>
        <taxon>Malasseziaceae</taxon>
        <taxon>Malassezia</taxon>
    </lineage>
</organism>
<proteinExistence type="inferred from homology"/>
<dbReference type="SUPFAM" id="SSF56300">
    <property type="entry name" value="Metallo-dependent phosphatases"/>
    <property type="match status" value="1"/>
</dbReference>
<name>A0A1M8A6J6_MALS4</name>
<dbReference type="Gene3D" id="3.60.21.10">
    <property type="match status" value="2"/>
</dbReference>
<dbReference type="GO" id="GO:0005829">
    <property type="term" value="C:cytosol"/>
    <property type="evidence" value="ECO:0007669"/>
    <property type="project" value="GOC"/>
</dbReference>
<dbReference type="GO" id="GO:0042147">
    <property type="term" value="P:retrograde transport, endosome to Golgi"/>
    <property type="evidence" value="ECO:0007669"/>
    <property type="project" value="InterPro"/>
</dbReference>
<dbReference type="AlphaFoldDB" id="A0A1M8A6J6"/>
<accession>A0A1M8A6J6</accession>
<dbReference type="OMA" id="IHGHQCI"/>
<dbReference type="EMBL" id="LT671823">
    <property type="protein sequence ID" value="SHO78095.1"/>
    <property type="molecule type" value="Genomic_DNA"/>
</dbReference>
<evidence type="ECO:0000256" key="1">
    <source>
        <dbReference type="ARBA" id="ARBA00005945"/>
    </source>
</evidence>
<dbReference type="STRING" id="1230383.A0A1M8A6J6"/>
<evidence type="ECO:0000256" key="4">
    <source>
        <dbReference type="ARBA" id="ARBA00022927"/>
    </source>
</evidence>
<evidence type="ECO:0000256" key="2">
    <source>
        <dbReference type="ARBA" id="ARBA00017767"/>
    </source>
</evidence>
<dbReference type="InterPro" id="IPR024654">
    <property type="entry name" value="Calcineurin-like_PHP_lpxH"/>
</dbReference>